<feature type="binding site" description="axial binding residue" evidence="6">
    <location>
        <position position="145"/>
    </location>
    <ligand>
        <name>heme c</name>
        <dbReference type="ChEBI" id="CHEBI:61717"/>
    </ligand>
    <ligandPart>
        <name>Fe</name>
        <dbReference type="ChEBI" id="CHEBI:18248"/>
    </ligandPart>
</feature>
<dbReference type="GO" id="GO:0005506">
    <property type="term" value="F:iron ion binding"/>
    <property type="evidence" value="ECO:0007669"/>
    <property type="project" value="InterPro"/>
</dbReference>
<dbReference type="PROSITE" id="PS51009">
    <property type="entry name" value="CYTCII"/>
    <property type="match status" value="1"/>
</dbReference>
<evidence type="ECO:0000256" key="7">
    <source>
        <dbReference type="PIRSR" id="PIRSR000027-2"/>
    </source>
</evidence>
<dbReference type="GO" id="GO:0042597">
    <property type="term" value="C:periplasmic space"/>
    <property type="evidence" value="ECO:0007669"/>
    <property type="project" value="InterPro"/>
</dbReference>
<sequence length="152" mass="15767">MRLILTAAAIAALPLTVLAQDDDPIHQAVEARHGFYQMLAINMGTLAGMAKGDIAYDEAAASTAAANIEALTKYNLPSLFIEGSESGKAEDSAAKPDIWANLDDFRAKFAGLGEAATGASEAVKGGAENVGPVVGKLGEACKACHDKYREKS</sequence>
<evidence type="ECO:0000256" key="6">
    <source>
        <dbReference type="PIRSR" id="PIRSR000027-1"/>
    </source>
</evidence>
<keyword evidence="2 7" id="KW-0349">Heme</keyword>
<evidence type="ECO:0000256" key="4">
    <source>
        <dbReference type="ARBA" id="ARBA00022982"/>
    </source>
</evidence>
<accession>A0A368YSB2</accession>
<reference evidence="9 10" key="1">
    <citation type="submission" date="2018-07" db="EMBL/GenBank/DDBJ databases">
        <title>Genomic Encyclopedia of Type Strains, Phase III (KMG-III): the genomes of soil and plant-associated and newly described type strains.</title>
        <authorList>
            <person name="Whitman W."/>
        </authorList>
    </citation>
    <scope>NUCLEOTIDE SEQUENCE [LARGE SCALE GENOMIC DNA]</scope>
    <source>
        <strain evidence="9 10">CECT 8525</strain>
    </source>
</reference>
<dbReference type="Proteomes" id="UP000253345">
    <property type="component" value="Unassembled WGS sequence"/>
</dbReference>
<name>A0A368YSB2_9RHOB</name>
<dbReference type="InterPro" id="IPR002321">
    <property type="entry name" value="Cyt_c_II"/>
</dbReference>
<gene>
    <name evidence="9" type="ORF">DFP89_11650</name>
</gene>
<dbReference type="AlphaFoldDB" id="A0A368YSB2"/>
<comment type="caution">
    <text evidence="9">The sequence shown here is derived from an EMBL/GenBank/DDBJ whole genome shotgun (WGS) entry which is preliminary data.</text>
</comment>
<dbReference type="Pfam" id="PF01322">
    <property type="entry name" value="Cytochrom_C_2"/>
    <property type="match status" value="1"/>
</dbReference>
<comment type="PTM">
    <text evidence="7">Binds 1 heme group per subunit.</text>
</comment>
<dbReference type="EMBL" id="QPJL01000016">
    <property type="protein sequence ID" value="RCW81044.1"/>
    <property type="molecule type" value="Genomic_DNA"/>
</dbReference>
<dbReference type="OrthoDB" id="7596534at2"/>
<proteinExistence type="predicted"/>
<dbReference type="GO" id="GO:0009055">
    <property type="term" value="F:electron transfer activity"/>
    <property type="evidence" value="ECO:0007669"/>
    <property type="project" value="InterPro"/>
</dbReference>
<dbReference type="InterPro" id="IPR012127">
    <property type="entry name" value="Cyt_c_prime"/>
</dbReference>
<dbReference type="PIRSF" id="PIRSF000027">
    <property type="entry name" value="Cytc_c_prime"/>
    <property type="match status" value="1"/>
</dbReference>
<feature type="binding site" description="covalent" evidence="7">
    <location>
        <position position="144"/>
    </location>
    <ligand>
        <name>heme c</name>
        <dbReference type="ChEBI" id="CHEBI:61717"/>
    </ligand>
</feature>
<evidence type="ECO:0000313" key="9">
    <source>
        <dbReference type="EMBL" id="RCW81044.1"/>
    </source>
</evidence>
<keyword evidence="10" id="KW-1185">Reference proteome</keyword>
<evidence type="ECO:0000256" key="8">
    <source>
        <dbReference type="SAM" id="SignalP"/>
    </source>
</evidence>
<keyword evidence="4" id="KW-0249">Electron transport</keyword>
<protein>
    <submittedName>
        <fullName evidence="9">Cytochrome c556</fullName>
    </submittedName>
</protein>
<evidence type="ECO:0000256" key="5">
    <source>
        <dbReference type="ARBA" id="ARBA00023004"/>
    </source>
</evidence>
<dbReference type="Gene3D" id="1.20.120.10">
    <property type="entry name" value="Cytochrome c/b562"/>
    <property type="match status" value="1"/>
</dbReference>
<evidence type="ECO:0000256" key="1">
    <source>
        <dbReference type="ARBA" id="ARBA00022448"/>
    </source>
</evidence>
<keyword evidence="1" id="KW-0813">Transport</keyword>
<dbReference type="GO" id="GO:0022900">
    <property type="term" value="P:electron transport chain"/>
    <property type="evidence" value="ECO:0007669"/>
    <property type="project" value="InterPro"/>
</dbReference>
<evidence type="ECO:0000256" key="2">
    <source>
        <dbReference type="ARBA" id="ARBA00022617"/>
    </source>
</evidence>
<keyword evidence="8" id="KW-0732">Signal</keyword>
<feature type="binding site" description="covalent" evidence="7">
    <location>
        <position position="141"/>
    </location>
    <ligand>
        <name>heme c</name>
        <dbReference type="ChEBI" id="CHEBI:61717"/>
    </ligand>
</feature>
<dbReference type="GO" id="GO:0020037">
    <property type="term" value="F:heme binding"/>
    <property type="evidence" value="ECO:0007669"/>
    <property type="project" value="InterPro"/>
</dbReference>
<evidence type="ECO:0000256" key="3">
    <source>
        <dbReference type="ARBA" id="ARBA00022723"/>
    </source>
</evidence>
<dbReference type="InterPro" id="IPR010980">
    <property type="entry name" value="Cyt_c/b562"/>
</dbReference>
<feature type="chain" id="PRO_5016620925" evidence="8">
    <location>
        <begin position="20"/>
        <end position="152"/>
    </location>
</feature>
<keyword evidence="5 6" id="KW-0408">Iron</keyword>
<organism evidence="9 10">
    <name type="scientific">Paracoccus lutimaris</name>
    <dbReference type="NCBI Taxonomy" id="1490030"/>
    <lineage>
        <taxon>Bacteria</taxon>
        <taxon>Pseudomonadati</taxon>
        <taxon>Pseudomonadota</taxon>
        <taxon>Alphaproteobacteria</taxon>
        <taxon>Rhodobacterales</taxon>
        <taxon>Paracoccaceae</taxon>
        <taxon>Paracoccus</taxon>
    </lineage>
</organism>
<keyword evidence="3 6" id="KW-0479">Metal-binding</keyword>
<feature type="signal peptide" evidence="8">
    <location>
        <begin position="1"/>
        <end position="19"/>
    </location>
</feature>
<dbReference type="RefSeq" id="WP_114350035.1">
    <property type="nucleotide sequence ID" value="NZ_QPJL01000016.1"/>
</dbReference>
<dbReference type="SUPFAM" id="SSF47175">
    <property type="entry name" value="Cytochromes"/>
    <property type="match status" value="1"/>
</dbReference>
<evidence type="ECO:0000313" key="10">
    <source>
        <dbReference type="Proteomes" id="UP000253345"/>
    </source>
</evidence>